<evidence type="ECO:0000313" key="7">
    <source>
        <dbReference type="EMBL" id="SCC80745.1"/>
    </source>
</evidence>
<dbReference type="Pfam" id="PF08240">
    <property type="entry name" value="ADH_N"/>
    <property type="match status" value="1"/>
</dbReference>
<feature type="domain" description="Enoyl reductase (ER)" evidence="6">
    <location>
        <begin position="13"/>
        <end position="349"/>
    </location>
</feature>
<dbReference type="InterPro" id="IPR011032">
    <property type="entry name" value="GroES-like_sf"/>
</dbReference>
<dbReference type="Proteomes" id="UP000242610">
    <property type="component" value="Unassembled WGS sequence"/>
</dbReference>
<keyword evidence="4" id="KW-0560">Oxidoreductase</keyword>
<dbReference type="InterPro" id="IPR020843">
    <property type="entry name" value="ER"/>
</dbReference>
<sequence length="351" mass="36784">MNTTTMKAAVFEGPANIEVKTVPRPELKEDGDIVIRVVRACVCGSDLWFYRGIEDRARGEQTGHEAIGVVEQAGAGVHSVAPGDFVIVPFPFSCGTCPVCKAGFESSCPNGGYFGNGDLGCQAEFLRVPQADGTVVKVDEPEGGFGDAMLASLLTLSDVMATGYHAAASAEVKAGDTAVVMGDGAVGLCAVIAAKLRGASRIIAMSRHEDRSALACKFGATDIVPERGQAAIDKVLSMTDGYGADAVLECVGSAESFVTALGVARRGSVVGRVGVPHDEKLDGDRMFYDNIGLRGGPAPVRSYDKAVLLDKVLDGSINPGRVFTAQFDINHIADAYKAMDERNAIKSMIVF</sequence>
<dbReference type="SUPFAM" id="SSF51735">
    <property type="entry name" value="NAD(P)-binding Rossmann-fold domains"/>
    <property type="match status" value="1"/>
</dbReference>
<dbReference type="PANTHER" id="PTHR42813:SF2">
    <property type="entry name" value="DEHYDROGENASE, ZINC-CONTAINING, PUTATIVE (AFU_ORTHOLOGUE AFUA_2G02810)-RELATED"/>
    <property type="match status" value="1"/>
</dbReference>
<evidence type="ECO:0000256" key="4">
    <source>
        <dbReference type="ARBA" id="ARBA00023002"/>
    </source>
</evidence>
<protein>
    <submittedName>
        <fullName evidence="7">Threonine dehydrogenase</fullName>
    </submittedName>
</protein>
<dbReference type="CDD" id="cd08287">
    <property type="entry name" value="FDH_like_ADH3"/>
    <property type="match status" value="1"/>
</dbReference>
<keyword evidence="3 5" id="KW-0862">Zinc</keyword>
<dbReference type="GO" id="GO:0016491">
    <property type="term" value="F:oxidoreductase activity"/>
    <property type="evidence" value="ECO:0007669"/>
    <property type="project" value="UniProtKB-KW"/>
</dbReference>
<dbReference type="InterPro" id="IPR002328">
    <property type="entry name" value="ADH_Zn_CS"/>
</dbReference>
<dbReference type="PANTHER" id="PTHR42813">
    <property type="entry name" value="ZINC-TYPE ALCOHOL DEHYDROGENASE-LIKE"/>
    <property type="match status" value="1"/>
</dbReference>
<dbReference type="PROSITE" id="PS00059">
    <property type="entry name" value="ADH_ZINC"/>
    <property type="match status" value="1"/>
</dbReference>
<keyword evidence="8" id="KW-1185">Reference proteome</keyword>
<dbReference type="InterPro" id="IPR013154">
    <property type="entry name" value="ADH-like_N"/>
</dbReference>
<dbReference type="InterPro" id="IPR013149">
    <property type="entry name" value="ADH-like_C"/>
</dbReference>
<evidence type="ECO:0000256" key="2">
    <source>
        <dbReference type="ARBA" id="ARBA00022723"/>
    </source>
</evidence>
<evidence type="ECO:0000256" key="1">
    <source>
        <dbReference type="ARBA" id="ARBA00001947"/>
    </source>
</evidence>
<dbReference type="AlphaFoldDB" id="A0A1C4H7B2"/>
<dbReference type="Gene3D" id="3.90.180.10">
    <property type="entry name" value="Medium-chain alcohol dehydrogenases, catalytic domain"/>
    <property type="match status" value="1"/>
</dbReference>
<evidence type="ECO:0000259" key="6">
    <source>
        <dbReference type="SMART" id="SM00829"/>
    </source>
</evidence>
<proteinExistence type="inferred from homology"/>
<accession>A0A1C4H7B2</accession>
<organism evidence="7 8">
    <name type="scientific">Bifidobacterium commune</name>
    <dbReference type="NCBI Taxonomy" id="1505727"/>
    <lineage>
        <taxon>Bacteria</taxon>
        <taxon>Bacillati</taxon>
        <taxon>Actinomycetota</taxon>
        <taxon>Actinomycetes</taxon>
        <taxon>Bifidobacteriales</taxon>
        <taxon>Bifidobacteriaceae</taxon>
        <taxon>Bifidobacterium</taxon>
    </lineage>
</organism>
<dbReference type="STRING" id="1505727.GA0061077_1343"/>
<evidence type="ECO:0000256" key="3">
    <source>
        <dbReference type="ARBA" id="ARBA00022833"/>
    </source>
</evidence>
<comment type="similarity">
    <text evidence="5">Belongs to the zinc-containing alcohol dehydrogenase family.</text>
</comment>
<comment type="cofactor">
    <cofactor evidence="1 5">
        <name>Zn(2+)</name>
        <dbReference type="ChEBI" id="CHEBI:29105"/>
    </cofactor>
</comment>
<dbReference type="SUPFAM" id="SSF50129">
    <property type="entry name" value="GroES-like"/>
    <property type="match status" value="1"/>
</dbReference>
<dbReference type="Pfam" id="PF00107">
    <property type="entry name" value="ADH_zinc_N"/>
    <property type="match status" value="1"/>
</dbReference>
<evidence type="ECO:0000256" key="5">
    <source>
        <dbReference type="RuleBase" id="RU361277"/>
    </source>
</evidence>
<dbReference type="RefSeq" id="WP_375773988.1">
    <property type="nucleotide sequence ID" value="NZ_FMBL01000003.1"/>
</dbReference>
<gene>
    <name evidence="7" type="ORF">GA0061077_1343</name>
</gene>
<dbReference type="InterPro" id="IPR036291">
    <property type="entry name" value="NAD(P)-bd_dom_sf"/>
</dbReference>
<name>A0A1C4H7B2_9BIFI</name>
<dbReference type="Gene3D" id="3.40.50.720">
    <property type="entry name" value="NAD(P)-binding Rossmann-like Domain"/>
    <property type="match status" value="1"/>
</dbReference>
<reference evidence="8" key="1">
    <citation type="submission" date="2016-08" db="EMBL/GenBank/DDBJ databases">
        <authorList>
            <person name="Varghese N."/>
            <person name="Submissions Spin"/>
        </authorList>
    </citation>
    <scope>NUCLEOTIDE SEQUENCE [LARGE SCALE GENOMIC DNA]</scope>
    <source>
        <strain evidence="8">R-52791</strain>
    </source>
</reference>
<evidence type="ECO:0000313" key="8">
    <source>
        <dbReference type="Proteomes" id="UP000242610"/>
    </source>
</evidence>
<dbReference type="EMBL" id="FMBL01000003">
    <property type="protein sequence ID" value="SCC80745.1"/>
    <property type="molecule type" value="Genomic_DNA"/>
</dbReference>
<dbReference type="SMART" id="SM00829">
    <property type="entry name" value="PKS_ER"/>
    <property type="match status" value="1"/>
</dbReference>
<dbReference type="GO" id="GO:0008270">
    <property type="term" value="F:zinc ion binding"/>
    <property type="evidence" value="ECO:0007669"/>
    <property type="project" value="InterPro"/>
</dbReference>
<keyword evidence="2 5" id="KW-0479">Metal-binding</keyword>